<comment type="caution">
    <text evidence="3">The sequence shown here is derived from an EMBL/GenBank/DDBJ whole genome shotgun (WGS) entry which is preliminary data.</text>
</comment>
<feature type="compositionally biased region" description="Acidic residues" evidence="1">
    <location>
        <begin position="277"/>
        <end position="286"/>
    </location>
</feature>
<proteinExistence type="predicted"/>
<feature type="transmembrane region" description="Helical" evidence="2">
    <location>
        <begin position="673"/>
        <end position="700"/>
    </location>
</feature>
<dbReference type="Pfam" id="PF12043">
    <property type="entry name" value="DUF3527"/>
    <property type="match status" value="1"/>
</dbReference>
<feature type="region of interest" description="Disordered" evidence="1">
    <location>
        <begin position="263"/>
        <end position="288"/>
    </location>
</feature>
<reference evidence="3 4" key="1">
    <citation type="submission" date="2019-07" db="EMBL/GenBank/DDBJ databases">
        <title>De Novo Assembly of kiwifruit Actinidia rufa.</title>
        <authorList>
            <person name="Sugita-Konishi S."/>
            <person name="Sato K."/>
            <person name="Mori E."/>
            <person name="Abe Y."/>
            <person name="Kisaki G."/>
            <person name="Hamano K."/>
            <person name="Suezawa K."/>
            <person name="Otani M."/>
            <person name="Fukuda T."/>
            <person name="Manabe T."/>
            <person name="Gomi K."/>
            <person name="Tabuchi M."/>
            <person name="Akimitsu K."/>
            <person name="Kataoka I."/>
        </authorList>
    </citation>
    <scope>NUCLEOTIDE SEQUENCE [LARGE SCALE GENOMIC DNA]</scope>
    <source>
        <strain evidence="4">cv. Fuchu</strain>
    </source>
</reference>
<dbReference type="InterPro" id="IPR021916">
    <property type="entry name" value="DUF3527"/>
</dbReference>
<dbReference type="EMBL" id="BJWL01000008">
    <property type="protein sequence ID" value="GFY92980.1"/>
    <property type="molecule type" value="Genomic_DNA"/>
</dbReference>
<evidence type="ECO:0000313" key="4">
    <source>
        <dbReference type="Proteomes" id="UP000585474"/>
    </source>
</evidence>
<keyword evidence="2" id="KW-1133">Transmembrane helix</keyword>
<accession>A0A7J0F2S2</accession>
<keyword evidence="4" id="KW-1185">Reference proteome</keyword>
<feature type="transmembrane region" description="Helical" evidence="2">
    <location>
        <begin position="631"/>
        <end position="653"/>
    </location>
</feature>
<dbReference type="AlphaFoldDB" id="A0A7J0F2S2"/>
<protein>
    <submittedName>
        <fullName evidence="3">Uncharacterized protein</fullName>
    </submittedName>
</protein>
<keyword evidence="2" id="KW-0812">Transmembrane</keyword>
<dbReference type="OrthoDB" id="767438at2759"/>
<organism evidence="3 4">
    <name type="scientific">Actinidia rufa</name>
    <dbReference type="NCBI Taxonomy" id="165716"/>
    <lineage>
        <taxon>Eukaryota</taxon>
        <taxon>Viridiplantae</taxon>
        <taxon>Streptophyta</taxon>
        <taxon>Embryophyta</taxon>
        <taxon>Tracheophyta</taxon>
        <taxon>Spermatophyta</taxon>
        <taxon>Magnoliopsida</taxon>
        <taxon>eudicotyledons</taxon>
        <taxon>Gunneridae</taxon>
        <taxon>Pentapetalae</taxon>
        <taxon>asterids</taxon>
        <taxon>Ericales</taxon>
        <taxon>Actinidiaceae</taxon>
        <taxon>Actinidia</taxon>
    </lineage>
</organism>
<evidence type="ECO:0000256" key="2">
    <source>
        <dbReference type="SAM" id="Phobius"/>
    </source>
</evidence>
<evidence type="ECO:0000313" key="3">
    <source>
        <dbReference type="EMBL" id="GFY92980.1"/>
    </source>
</evidence>
<sequence>MCGSHQAAETGGWGLKFLKKIETRQPVASMETSPSGCCLQNVGDCSTSMNILVPAGFHSGPRNRNGGPSSGDGVLVGAATVGAGTLDVQSRYATLGQPRKHFHPSRYARDQSFELFIQVHQVGINNFLPYRQELDTQKIMSPMPLGHHLVCSDFLKHHPCPPDVPHRQSQVVYLATIFKLREAGPQRRCQLGRKLRQPHTGPDMVNPPGRTKIPAESFAEEGHGFVPPHLHASVATELARLREKAKRLSTGFSGSSSSNYVGLSNEEVGKEAASEEVAGDEEEDAKVEDQFPTSTGIGEVRGDQKVSRQCFITEMKTSPTMKPSTNVLYVVISGRESVILVEIWMPSFRTINFDKENNEADLRFNLDLLSERREHAGVCQTAYKYKVAKYSNKRVKCMLFLPGDLVLREVTLSIMELNAGKLGLTWECPYKVIKVGMKDADLLFAQVEALAKEREASPSTAFLYLSEDWNSLIVGVVARASFLLISSISFSCLSKETSCSSFNFFSSFLAHYFSASSSIPLPSRSLATFWAWVISAPPLPAESLPHLASFLRDHGGILWSPYRGLACPTSPYLESFSATIGFSMAKASSPRTTLGLAKVPSSGATNVGTSQVTTWPDVALDLAGAFIAGPFLLLSGSGIDSFFLASAACFPFFEGKMVGVSSQTRFTPIWTPFSPVGVTPFLGLPFALANWASFFMSIFFDIAA</sequence>
<gene>
    <name evidence="3" type="ORF">Acr_08g0013760</name>
</gene>
<name>A0A7J0F2S2_9ERIC</name>
<keyword evidence="2" id="KW-0472">Membrane</keyword>
<dbReference type="Proteomes" id="UP000585474">
    <property type="component" value="Unassembled WGS sequence"/>
</dbReference>
<evidence type="ECO:0000256" key="1">
    <source>
        <dbReference type="SAM" id="MobiDB-lite"/>
    </source>
</evidence>